<gene>
    <name evidence="3" type="ORF">ACFYNQ_35605</name>
</gene>
<protein>
    <submittedName>
        <fullName evidence="3">Uncharacterized protein</fullName>
    </submittedName>
</protein>
<sequence length="100" mass="10595">MDPPGQQAVDEARETEAQGGQQGQEFTHGAPPTPERGSNAAPPGQKIHRSGLKCFVGGTRVSAVPVGAAPRRKEKIVYIGLGTVVLIIVIVAVVMMLRRR</sequence>
<comment type="caution">
    <text evidence="3">The sequence shown here is derived from an EMBL/GenBank/DDBJ whole genome shotgun (WGS) entry which is preliminary data.</text>
</comment>
<evidence type="ECO:0000313" key="4">
    <source>
        <dbReference type="Proteomes" id="UP001601303"/>
    </source>
</evidence>
<organism evidence="3 4">
    <name type="scientific">Streptomyces hokutonensis</name>
    <dbReference type="NCBI Taxonomy" id="1306990"/>
    <lineage>
        <taxon>Bacteria</taxon>
        <taxon>Bacillati</taxon>
        <taxon>Actinomycetota</taxon>
        <taxon>Actinomycetes</taxon>
        <taxon>Kitasatosporales</taxon>
        <taxon>Streptomycetaceae</taxon>
        <taxon>Streptomyces</taxon>
    </lineage>
</organism>
<keyword evidence="2" id="KW-0472">Membrane</keyword>
<keyword evidence="4" id="KW-1185">Reference proteome</keyword>
<evidence type="ECO:0000313" key="3">
    <source>
        <dbReference type="EMBL" id="MFE9603878.1"/>
    </source>
</evidence>
<keyword evidence="2" id="KW-0812">Transmembrane</keyword>
<feature type="transmembrane region" description="Helical" evidence="2">
    <location>
        <begin position="76"/>
        <end position="97"/>
    </location>
</feature>
<evidence type="ECO:0000256" key="2">
    <source>
        <dbReference type="SAM" id="Phobius"/>
    </source>
</evidence>
<feature type="region of interest" description="Disordered" evidence="1">
    <location>
        <begin position="1"/>
        <end position="51"/>
    </location>
</feature>
<evidence type="ECO:0000256" key="1">
    <source>
        <dbReference type="SAM" id="MobiDB-lite"/>
    </source>
</evidence>
<name>A0ABW6MF00_9ACTN</name>
<reference evidence="3 4" key="1">
    <citation type="submission" date="2024-10" db="EMBL/GenBank/DDBJ databases">
        <title>The Natural Products Discovery Center: Release of the First 8490 Sequenced Strains for Exploring Actinobacteria Biosynthetic Diversity.</title>
        <authorList>
            <person name="Kalkreuter E."/>
            <person name="Kautsar S.A."/>
            <person name="Yang D."/>
            <person name="Bader C.D."/>
            <person name="Teijaro C.N."/>
            <person name="Fluegel L."/>
            <person name="Davis C.M."/>
            <person name="Simpson J.R."/>
            <person name="Lauterbach L."/>
            <person name="Steele A.D."/>
            <person name="Gui C."/>
            <person name="Meng S."/>
            <person name="Li G."/>
            <person name="Viehrig K."/>
            <person name="Ye F."/>
            <person name="Su P."/>
            <person name="Kiefer A.F."/>
            <person name="Nichols A."/>
            <person name="Cepeda A.J."/>
            <person name="Yan W."/>
            <person name="Fan B."/>
            <person name="Jiang Y."/>
            <person name="Adhikari A."/>
            <person name="Zheng C.-J."/>
            <person name="Schuster L."/>
            <person name="Cowan T.M."/>
            <person name="Smanski M.J."/>
            <person name="Chevrette M.G."/>
            <person name="De Carvalho L.P.S."/>
            <person name="Shen B."/>
        </authorList>
    </citation>
    <scope>NUCLEOTIDE SEQUENCE [LARGE SCALE GENOMIC DNA]</scope>
    <source>
        <strain evidence="3 4">NPDC006488</strain>
    </source>
</reference>
<dbReference type="Proteomes" id="UP001601303">
    <property type="component" value="Unassembled WGS sequence"/>
</dbReference>
<dbReference type="EMBL" id="JBIAHM010000014">
    <property type="protein sequence ID" value="MFE9603878.1"/>
    <property type="molecule type" value="Genomic_DNA"/>
</dbReference>
<proteinExistence type="predicted"/>
<accession>A0ABW6MF00</accession>
<dbReference type="RefSeq" id="WP_388112924.1">
    <property type="nucleotide sequence ID" value="NZ_JBIAHM010000014.1"/>
</dbReference>
<keyword evidence="2" id="KW-1133">Transmembrane helix</keyword>